<dbReference type="SMART" id="SM00857">
    <property type="entry name" value="Resolvase"/>
    <property type="match status" value="1"/>
</dbReference>
<accession>A0ABQ2UNV5</accession>
<dbReference type="PANTHER" id="PTHR30461">
    <property type="entry name" value="DNA-INVERTASE FROM LAMBDOID PROPHAGE"/>
    <property type="match status" value="1"/>
</dbReference>
<dbReference type="Pfam" id="PF07508">
    <property type="entry name" value="Recombinase"/>
    <property type="match status" value="1"/>
</dbReference>
<evidence type="ECO:0000313" key="3">
    <source>
        <dbReference type="EMBL" id="GGU46886.1"/>
    </source>
</evidence>
<dbReference type="CDD" id="cd03768">
    <property type="entry name" value="SR_ResInv"/>
    <property type="match status" value="1"/>
</dbReference>
<keyword evidence="4" id="KW-1185">Reference proteome</keyword>
<dbReference type="PROSITE" id="PS51736">
    <property type="entry name" value="RECOMBINASES_3"/>
    <property type="match status" value="1"/>
</dbReference>
<dbReference type="Gene3D" id="3.40.50.1390">
    <property type="entry name" value="Resolvase, N-terminal catalytic domain"/>
    <property type="match status" value="1"/>
</dbReference>
<gene>
    <name evidence="3" type="ORF">GCM10010178_44170</name>
</gene>
<dbReference type="InterPro" id="IPR006119">
    <property type="entry name" value="Resolv_N"/>
</dbReference>
<dbReference type="InterPro" id="IPR011109">
    <property type="entry name" value="DNA_bind_recombinase_dom"/>
</dbReference>
<dbReference type="Pfam" id="PF13408">
    <property type="entry name" value="Zn_ribbon_recom"/>
    <property type="match status" value="1"/>
</dbReference>
<dbReference type="EMBL" id="BMRE01000019">
    <property type="protein sequence ID" value="GGU46886.1"/>
    <property type="molecule type" value="Genomic_DNA"/>
</dbReference>
<evidence type="ECO:0008006" key="5">
    <source>
        <dbReference type="Google" id="ProtNLM"/>
    </source>
</evidence>
<evidence type="ECO:0000259" key="1">
    <source>
        <dbReference type="PROSITE" id="PS51736"/>
    </source>
</evidence>
<comment type="caution">
    <text evidence="3">The sequence shown here is derived from an EMBL/GenBank/DDBJ whole genome shotgun (WGS) entry which is preliminary data.</text>
</comment>
<protein>
    <recommendedName>
        <fullName evidence="5">Site-specific DNA recombinase</fullName>
    </recommendedName>
</protein>
<dbReference type="Gene3D" id="3.90.1750.20">
    <property type="entry name" value="Putative Large Serine Recombinase, Chain B, Domain 2"/>
    <property type="match status" value="1"/>
</dbReference>
<dbReference type="InterPro" id="IPR050639">
    <property type="entry name" value="SSR_resolvase"/>
</dbReference>
<dbReference type="InterPro" id="IPR036162">
    <property type="entry name" value="Resolvase-like_N_sf"/>
</dbReference>
<dbReference type="InterPro" id="IPR038109">
    <property type="entry name" value="DNA_bind_recomb_sf"/>
</dbReference>
<sequence length="490" mass="54621">MHWAKSNMIDVLLVYRVDRFSRNLRDTVTLLDELESVGVAFRSATEPFDTSTPVGRMMLQLLSMFAQFERDLIVDRVTAGMERKAEAGGWKGGPPPPGYQVDPVTHRLVVNEVEAVIIRLIFDLYTKDRIGARSIANELNERGYRIRSGGLWAFKRILTILENRVYLGEIHYRDIISLDAHPEIIKPDQFAEAERLMDARGDSHSRRAANGSDYMATGRLPCPKCRTAMVGTRATGKTKTYRYYTCNKRLKYGVSACDLERINADALDQAVLDCVASFYGNQHQLIRDAVNAARKVYESSHDKVTAELKTVRSKLTAVTAKIDKYLDAFEADTFDADDDTVKERMRGHRLAQKQLQAREAELLEDLENDPTMPDAATLKQVNHNIRTIIKAGNPNQRKAVVETFLVKIKITGPGRMVPVFRVPQTPASTGAANTEGAEPGISDSAPLGVRVCSSLVGLTHQHTNRSVLVEGPEITIRPVGTRRLVAGGFR</sequence>
<evidence type="ECO:0000313" key="4">
    <source>
        <dbReference type="Proteomes" id="UP000649573"/>
    </source>
</evidence>
<dbReference type="PROSITE" id="PS51737">
    <property type="entry name" value="RECOMBINASE_DNA_BIND"/>
    <property type="match status" value="1"/>
</dbReference>
<dbReference type="Proteomes" id="UP000649573">
    <property type="component" value="Unassembled WGS sequence"/>
</dbReference>
<reference evidence="4" key="1">
    <citation type="journal article" date="2019" name="Int. J. Syst. Evol. Microbiol.">
        <title>The Global Catalogue of Microorganisms (GCM) 10K type strain sequencing project: providing services to taxonomists for standard genome sequencing and annotation.</title>
        <authorList>
            <consortium name="The Broad Institute Genomics Platform"/>
            <consortium name="The Broad Institute Genome Sequencing Center for Infectious Disease"/>
            <person name="Wu L."/>
            <person name="Ma J."/>
        </authorList>
    </citation>
    <scope>NUCLEOTIDE SEQUENCE [LARGE SCALE GENOMIC DNA]</scope>
    <source>
        <strain evidence="4">JCM 3296</strain>
    </source>
</reference>
<organism evidence="3 4">
    <name type="scientific">Lentzea flava</name>
    <dbReference type="NCBI Taxonomy" id="103732"/>
    <lineage>
        <taxon>Bacteria</taxon>
        <taxon>Bacillati</taxon>
        <taxon>Actinomycetota</taxon>
        <taxon>Actinomycetes</taxon>
        <taxon>Pseudonocardiales</taxon>
        <taxon>Pseudonocardiaceae</taxon>
        <taxon>Lentzea</taxon>
    </lineage>
</organism>
<dbReference type="InterPro" id="IPR025827">
    <property type="entry name" value="Zn_ribbon_recom_dom"/>
</dbReference>
<dbReference type="Pfam" id="PF00239">
    <property type="entry name" value="Resolvase"/>
    <property type="match status" value="1"/>
</dbReference>
<feature type="domain" description="Resolvase/invertase-type recombinase catalytic" evidence="1">
    <location>
        <begin position="1"/>
        <end position="88"/>
    </location>
</feature>
<evidence type="ECO:0000259" key="2">
    <source>
        <dbReference type="PROSITE" id="PS51737"/>
    </source>
</evidence>
<feature type="domain" description="Recombinase" evidence="2">
    <location>
        <begin position="96"/>
        <end position="203"/>
    </location>
</feature>
<name>A0ABQ2UNV5_9PSEU</name>
<dbReference type="PANTHER" id="PTHR30461:SF23">
    <property type="entry name" value="DNA RECOMBINASE-RELATED"/>
    <property type="match status" value="1"/>
</dbReference>
<dbReference type="SUPFAM" id="SSF53041">
    <property type="entry name" value="Resolvase-like"/>
    <property type="match status" value="1"/>
</dbReference>
<proteinExistence type="predicted"/>